<proteinExistence type="predicted"/>
<feature type="transmembrane region" description="Helical" evidence="6">
    <location>
        <begin position="25"/>
        <end position="52"/>
    </location>
</feature>
<organism evidence="7 8">
    <name type="scientific">Hungatella hathewayi</name>
    <dbReference type="NCBI Taxonomy" id="154046"/>
    <lineage>
        <taxon>Bacteria</taxon>
        <taxon>Bacillati</taxon>
        <taxon>Bacillota</taxon>
        <taxon>Clostridia</taxon>
        <taxon>Lachnospirales</taxon>
        <taxon>Lachnospiraceae</taxon>
        <taxon>Hungatella</taxon>
    </lineage>
</organism>
<evidence type="ECO:0000256" key="1">
    <source>
        <dbReference type="ARBA" id="ARBA00004141"/>
    </source>
</evidence>
<comment type="caution">
    <text evidence="7">The sequence shown here is derived from an EMBL/GenBank/DDBJ whole genome shotgun (WGS) entry which is preliminary data.</text>
</comment>
<feature type="transmembrane region" description="Helical" evidence="6">
    <location>
        <begin position="139"/>
        <end position="160"/>
    </location>
</feature>
<evidence type="ECO:0000256" key="6">
    <source>
        <dbReference type="SAM" id="Phobius"/>
    </source>
</evidence>
<keyword evidence="2" id="KW-1003">Cell membrane</keyword>
<comment type="subcellular location">
    <subcellularLocation>
        <location evidence="1">Membrane</location>
        <topology evidence="1">Multi-pass membrane protein</topology>
    </subcellularLocation>
</comment>
<dbReference type="Pfam" id="PF02361">
    <property type="entry name" value="CbiQ"/>
    <property type="match status" value="1"/>
</dbReference>
<evidence type="ECO:0000256" key="5">
    <source>
        <dbReference type="ARBA" id="ARBA00023136"/>
    </source>
</evidence>
<feature type="transmembrane region" description="Helical" evidence="6">
    <location>
        <begin position="64"/>
        <end position="86"/>
    </location>
</feature>
<evidence type="ECO:0000256" key="3">
    <source>
        <dbReference type="ARBA" id="ARBA00022692"/>
    </source>
</evidence>
<sequence length="264" mass="29133">MGNKVSSSYERKDTVIDAIDPVVKYIGVLTLGISTILFPSPVLAYILLIFLIWTAFKAEFGKSFVTFVVKFAIPILVMLILIQGGFSPKNVTMLYDFGIMKLYKEGTVMAVKIVGTLLVFIGSFWITSKTTDTSRMVAAFERVGLTGYVGYLILATINVIPQMQSRMGVIKNAQNARGLETEGSVMKRIKAFVPLIGPVIMSSLIDVQERGMTLELRGFTIKNTKKTRLTESVETERDKKIKIAFVTYFIIVAAASAAIRFLGG</sequence>
<evidence type="ECO:0000313" key="8">
    <source>
        <dbReference type="Proteomes" id="UP001055091"/>
    </source>
</evidence>
<keyword evidence="5 6" id="KW-0472">Membrane</keyword>
<dbReference type="GO" id="GO:0005886">
    <property type="term" value="C:plasma membrane"/>
    <property type="evidence" value="ECO:0007669"/>
    <property type="project" value="UniProtKB-ARBA"/>
</dbReference>
<feature type="transmembrane region" description="Helical" evidence="6">
    <location>
        <begin position="243"/>
        <end position="263"/>
    </location>
</feature>
<name>A0AA37JHW0_9FIRM</name>
<evidence type="ECO:0000256" key="4">
    <source>
        <dbReference type="ARBA" id="ARBA00022989"/>
    </source>
</evidence>
<accession>A0AA37JHW0</accession>
<keyword evidence="4 6" id="KW-1133">Transmembrane helix</keyword>
<protein>
    <submittedName>
        <fullName evidence="7">Cobalt ABC transporter permease</fullName>
    </submittedName>
</protein>
<dbReference type="Proteomes" id="UP001055091">
    <property type="component" value="Unassembled WGS sequence"/>
</dbReference>
<dbReference type="RefSeq" id="WP_118043041.1">
    <property type="nucleotide sequence ID" value="NZ_BQNJ01000001.1"/>
</dbReference>
<feature type="transmembrane region" description="Helical" evidence="6">
    <location>
        <begin position="106"/>
        <end position="127"/>
    </location>
</feature>
<dbReference type="AlphaFoldDB" id="A0AA37JHW0"/>
<dbReference type="InterPro" id="IPR051611">
    <property type="entry name" value="ECF_transporter_component"/>
</dbReference>
<dbReference type="CDD" id="cd16914">
    <property type="entry name" value="EcfT"/>
    <property type="match status" value="1"/>
</dbReference>
<dbReference type="EMBL" id="BQNJ01000001">
    <property type="protein sequence ID" value="GKG99532.1"/>
    <property type="molecule type" value="Genomic_DNA"/>
</dbReference>
<evidence type="ECO:0000256" key="2">
    <source>
        <dbReference type="ARBA" id="ARBA00022475"/>
    </source>
</evidence>
<keyword evidence="3 6" id="KW-0812">Transmembrane</keyword>
<evidence type="ECO:0000313" key="7">
    <source>
        <dbReference type="EMBL" id="GKG99532.1"/>
    </source>
</evidence>
<reference evidence="7" key="1">
    <citation type="submission" date="2022-01" db="EMBL/GenBank/DDBJ databases">
        <title>Novel bile acid biosynthetic pathways are enriched in the microbiome of centenarians.</title>
        <authorList>
            <person name="Sato Y."/>
            <person name="Atarashi K."/>
            <person name="Plichta R.D."/>
            <person name="Arai Y."/>
            <person name="Sasajima S."/>
            <person name="Kearney M.S."/>
            <person name="Suda W."/>
            <person name="Takeshita K."/>
            <person name="Sasaki T."/>
            <person name="Okamoto S."/>
            <person name="Skelly N.A."/>
            <person name="Okamura Y."/>
            <person name="Vlamakis H."/>
            <person name="Li Y."/>
            <person name="Tanoue T."/>
            <person name="Takei H."/>
            <person name="Nittono H."/>
            <person name="Narushima S."/>
            <person name="Irie J."/>
            <person name="Itoh H."/>
            <person name="Moriya K."/>
            <person name="Sugiura Y."/>
            <person name="Suematsu M."/>
            <person name="Moritoki N."/>
            <person name="Shibata S."/>
            <person name="Littman R.D."/>
            <person name="Fischbach A.M."/>
            <person name="Uwamino Y."/>
            <person name="Inoue T."/>
            <person name="Honda A."/>
            <person name="Hattori M."/>
            <person name="Murai T."/>
            <person name="Xavier J.R."/>
            <person name="Hirose N."/>
            <person name="Honda K."/>
        </authorList>
    </citation>
    <scope>NUCLEOTIDE SEQUENCE</scope>
    <source>
        <strain evidence="7">CE91-St55</strain>
    </source>
</reference>
<gene>
    <name evidence="7" type="ORF">CE91St55_15140</name>
</gene>
<dbReference type="PANTHER" id="PTHR34857:SF2">
    <property type="entry name" value="SLL0384 PROTEIN"/>
    <property type="match status" value="1"/>
</dbReference>
<dbReference type="InterPro" id="IPR003339">
    <property type="entry name" value="ABC/ECF_trnsptr_transmembrane"/>
</dbReference>
<dbReference type="PANTHER" id="PTHR34857">
    <property type="entry name" value="SLL0384 PROTEIN"/>
    <property type="match status" value="1"/>
</dbReference>